<name>A0A248UME9_9HYPH</name>
<dbReference type="EMBL" id="CP022605">
    <property type="protein sequence ID" value="ASV87812.1"/>
    <property type="molecule type" value="Genomic_DNA"/>
</dbReference>
<gene>
    <name evidence="1" type="ORF">CES85_3396</name>
</gene>
<evidence type="ECO:0000313" key="1">
    <source>
        <dbReference type="EMBL" id="ASV87812.1"/>
    </source>
</evidence>
<reference evidence="1 2" key="1">
    <citation type="submission" date="2017-07" db="EMBL/GenBank/DDBJ databases">
        <title>Phylogenetic study on the rhizospheric bacterium Ochrobactrum sp. A44.</title>
        <authorList>
            <person name="Krzyzanowska D.M."/>
            <person name="Ossowicki A."/>
            <person name="Rajewska M."/>
            <person name="Maciag T."/>
            <person name="Kaczynski Z."/>
            <person name="Czerwicka M."/>
            <person name="Jafra S."/>
        </authorList>
    </citation>
    <scope>NUCLEOTIDE SEQUENCE [LARGE SCALE GENOMIC DNA]</scope>
    <source>
        <strain evidence="1 2">A44</strain>
        <plasmid evidence="1 2">unnamed1</plasmid>
    </source>
</reference>
<evidence type="ECO:0000313" key="2">
    <source>
        <dbReference type="Proteomes" id="UP000215256"/>
    </source>
</evidence>
<geneLocation type="plasmid" evidence="1 2">
    <name>unnamed1</name>
</geneLocation>
<dbReference type="KEGG" id="och:CES85_3396"/>
<protein>
    <submittedName>
        <fullName evidence="1">Uncharacterized protein</fullName>
    </submittedName>
</protein>
<keyword evidence="1" id="KW-0614">Plasmid</keyword>
<dbReference type="Proteomes" id="UP000215256">
    <property type="component" value="Plasmid unnamed1"/>
</dbReference>
<proteinExistence type="predicted"/>
<organism evidence="1 2">
    <name type="scientific">Ochrobactrum quorumnocens</name>
    <dbReference type="NCBI Taxonomy" id="271865"/>
    <lineage>
        <taxon>Bacteria</taxon>
        <taxon>Pseudomonadati</taxon>
        <taxon>Pseudomonadota</taxon>
        <taxon>Alphaproteobacteria</taxon>
        <taxon>Hyphomicrobiales</taxon>
        <taxon>Brucellaceae</taxon>
        <taxon>Brucella/Ochrobactrum group</taxon>
        <taxon>Ochrobactrum</taxon>
    </lineage>
</organism>
<sequence>MIPKISRSHIAALREDLCLHAFLDVKMQDHGAFLRFAGSASEVLHGCLQRSKTQ</sequence>
<accession>A0A248UME9</accession>
<dbReference type="AlphaFoldDB" id="A0A248UME9"/>